<sequence>MPQPSRAVLVIPRDGKLHADARLTRALDHIARTGWELVAVIDPQNHVDALRMVLDGLADIVVVTRSEHFPLVCHASA</sequence>
<dbReference type="Proteomes" id="UP000632138">
    <property type="component" value="Unassembled WGS sequence"/>
</dbReference>
<organism evidence="1 2">
    <name type="scientific">Paractinoplanes ovalisporus</name>
    <dbReference type="NCBI Taxonomy" id="2810368"/>
    <lineage>
        <taxon>Bacteria</taxon>
        <taxon>Bacillati</taxon>
        <taxon>Actinomycetota</taxon>
        <taxon>Actinomycetes</taxon>
        <taxon>Micromonosporales</taxon>
        <taxon>Micromonosporaceae</taxon>
        <taxon>Paractinoplanes</taxon>
    </lineage>
</organism>
<gene>
    <name evidence="1" type="ORF">JIG36_00795</name>
</gene>
<name>A0ABS2A4D8_9ACTN</name>
<proteinExistence type="predicted"/>
<evidence type="ECO:0000313" key="1">
    <source>
        <dbReference type="EMBL" id="MBM2614091.1"/>
    </source>
</evidence>
<reference evidence="1 2" key="1">
    <citation type="submission" date="2021-01" db="EMBL/GenBank/DDBJ databases">
        <title>Actinoplanes sp. nov. LDG1-06 isolated from lichen.</title>
        <authorList>
            <person name="Saeng-In P."/>
            <person name="Phongsopitanun W."/>
            <person name="Kanchanasin P."/>
            <person name="Yuki M."/>
            <person name="Kudo T."/>
            <person name="Ohkuma M."/>
            <person name="Tanasupawat S."/>
        </authorList>
    </citation>
    <scope>NUCLEOTIDE SEQUENCE [LARGE SCALE GENOMIC DNA]</scope>
    <source>
        <strain evidence="1 2">LDG1-06</strain>
    </source>
</reference>
<accession>A0ABS2A4D8</accession>
<evidence type="ECO:0000313" key="2">
    <source>
        <dbReference type="Proteomes" id="UP000632138"/>
    </source>
</evidence>
<comment type="caution">
    <text evidence="1">The sequence shown here is derived from an EMBL/GenBank/DDBJ whole genome shotgun (WGS) entry which is preliminary data.</text>
</comment>
<dbReference type="RefSeq" id="WP_203374012.1">
    <property type="nucleotide sequence ID" value="NZ_JAENHP010000001.1"/>
</dbReference>
<protein>
    <submittedName>
        <fullName evidence="1">Uncharacterized protein</fullName>
    </submittedName>
</protein>
<keyword evidence="2" id="KW-1185">Reference proteome</keyword>
<dbReference type="EMBL" id="JAENHP010000001">
    <property type="protein sequence ID" value="MBM2614091.1"/>
    <property type="molecule type" value="Genomic_DNA"/>
</dbReference>